<dbReference type="Proteomes" id="UP000789508">
    <property type="component" value="Unassembled WGS sequence"/>
</dbReference>
<gene>
    <name evidence="1" type="ORF">ALEPTO_LOCUS560</name>
</gene>
<comment type="caution">
    <text evidence="1">The sequence shown here is derived from an EMBL/GenBank/DDBJ whole genome shotgun (WGS) entry which is preliminary data.</text>
</comment>
<dbReference type="AlphaFoldDB" id="A0A9N8V8R0"/>
<sequence length="381" mass="42386">MSHGRVVLSSALELGKRGAENSHEQPKISAQAEDSKGMVVIVVEEMVIVVVEGMVIVVAAEKNPSVPMPISRPSSPSPFHTTGIIISDDDDESDLALSVAGIVPLDCPVIINDVVRLQLGPLPQKESRWFVIDVDVSEKWHLFKETWPRRKHLQREEIVRDTAVSELQTLTVGRAYEERAVIKTVMKIVPRVTLKSSVGEIELCTTYIDPVLGPVFADPDRGVFLRSNKEAPESKNRKLTGRSKQPDAFLKLRNGGSHWIHPIRYSPQGYGEAKVQEEMDNLYSLCTDLVRVAVFNKDAIDFYNKNCMLGFQGGISHFTSPLLYDGLYVMVEAGHIDVPMSLEQLPAFIDTLLVVSNALWTNCDTSRPAAEMEPNKRNTKL</sequence>
<organism evidence="1 2">
    <name type="scientific">Ambispora leptoticha</name>
    <dbReference type="NCBI Taxonomy" id="144679"/>
    <lineage>
        <taxon>Eukaryota</taxon>
        <taxon>Fungi</taxon>
        <taxon>Fungi incertae sedis</taxon>
        <taxon>Mucoromycota</taxon>
        <taxon>Glomeromycotina</taxon>
        <taxon>Glomeromycetes</taxon>
        <taxon>Archaeosporales</taxon>
        <taxon>Ambisporaceae</taxon>
        <taxon>Ambispora</taxon>
    </lineage>
</organism>
<proteinExistence type="predicted"/>
<dbReference type="EMBL" id="CAJVPS010000039">
    <property type="protein sequence ID" value="CAG8444262.1"/>
    <property type="molecule type" value="Genomic_DNA"/>
</dbReference>
<keyword evidence="2" id="KW-1185">Reference proteome</keyword>
<evidence type="ECO:0000313" key="2">
    <source>
        <dbReference type="Proteomes" id="UP000789508"/>
    </source>
</evidence>
<name>A0A9N8V8R0_9GLOM</name>
<protein>
    <submittedName>
        <fullName evidence="1">3607_t:CDS:1</fullName>
    </submittedName>
</protein>
<reference evidence="1" key="1">
    <citation type="submission" date="2021-06" db="EMBL/GenBank/DDBJ databases">
        <authorList>
            <person name="Kallberg Y."/>
            <person name="Tangrot J."/>
            <person name="Rosling A."/>
        </authorList>
    </citation>
    <scope>NUCLEOTIDE SEQUENCE</scope>
    <source>
        <strain evidence="1">FL130A</strain>
    </source>
</reference>
<accession>A0A9N8V8R0</accession>
<evidence type="ECO:0000313" key="1">
    <source>
        <dbReference type="EMBL" id="CAG8444262.1"/>
    </source>
</evidence>
<dbReference type="OrthoDB" id="2225686at2759"/>